<evidence type="ECO:0000256" key="1">
    <source>
        <dbReference type="SAM" id="MobiDB-lite"/>
    </source>
</evidence>
<organism evidence="3">
    <name type="scientific">Bionectria ochroleuca</name>
    <name type="common">Gliocladium roseum</name>
    <dbReference type="NCBI Taxonomy" id="29856"/>
    <lineage>
        <taxon>Eukaryota</taxon>
        <taxon>Fungi</taxon>
        <taxon>Dikarya</taxon>
        <taxon>Ascomycota</taxon>
        <taxon>Pezizomycotina</taxon>
        <taxon>Sordariomycetes</taxon>
        <taxon>Hypocreomycetidae</taxon>
        <taxon>Hypocreales</taxon>
        <taxon>Bionectriaceae</taxon>
        <taxon>Clonostachys</taxon>
    </lineage>
</organism>
<dbReference type="EMBL" id="CDPU01000041">
    <property type="protein sequence ID" value="CEO54212.1"/>
    <property type="molecule type" value="Genomic_DNA"/>
</dbReference>
<protein>
    <submittedName>
        <fullName evidence="3">Uncharacterized protein</fullName>
    </submittedName>
</protein>
<feature type="compositionally biased region" description="Basic and acidic residues" evidence="1">
    <location>
        <begin position="28"/>
        <end position="37"/>
    </location>
</feature>
<keyword evidence="2" id="KW-1133">Transmembrane helix</keyword>
<feature type="region of interest" description="Disordered" evidence="1">
    <location>
        <begin position="28"/>
        <end position="47"/>
    </location>
</feature>
<dbReference type="AlphaFoldDB" id="A0A0B7KFG9"/>
<gene>
    <name evidence="3" type="ORF">BN869_000010270_1</name>
</gene>
<proteinExistence type="predicted"/>
<keyword evidence="2" id="KW-0472">Membrane</keyword>
<sequence length="82" mass="9501">MTIIITQMIMKTTKRSLWKIQDFSVRKADEEDSRTNERSNLTPRNVPGRKMRAKKVIKCMDPVSFSVLSAILFMLLVISSIR</sequence>
<keyword evidence="2" id="KW-0812">Transmembrane</keyword>
<name>A0A0B7KFG9_BIOOC</name>
<reference evidence="3" key="1">
    <citation type="submission" date="2015-01" db="EMBL/GenBank/DDBJ databases">
        <authorList>
            <person name="Durling Mikael"/>
        </authorList>
    </citation>
    <scope>NUCLEOTIDE SEQUENCE</scope>
</reference>
<evidence type="ECO:0000313" key="3">
    <source>
        <dbReference type="EMBL" id="CEO54212.1"/>
    </source>
</evidence>
<evidence type="ECO:0000256" key="2">
    <source>
        <dbReference type="SAM" id="Phobius"/>
    </source>
</evidence>
<feature type="transmembrane region" description="Helical" evidence="2">
    <location>
        <begin position="59"/>
        <end position="81"/>
    </location>
</feature>
<accession>A0A0B7KFG9</accession>